<dbReference type="SUPFAM" id="SSF52540">
    <property type="entry name" value="P-loop containing nucleoside triphosphate hydrolases"/>
    <property type="match status" value="1"/>
</dbReference>
<dbReference type="GO" id="GO:0005524">
    <property type="term" value="F:ATP binding"/>
    <property type="evidence" value="ECO:0007669"/>
    <property type="project" value="UniProtKB-KW"/>
</dbReference>
<name>A0AAE7NNN8_9BRAD</name>
<organism evidence="11 12">
    <name type="scientific">Bradyrhizobium arachidis</name>
    <dbReference type="NCBI Taxonomy" id="858423"/>
    <lineage>
        <taxon>Bacteria</taxon>
        <taxon>Pseudomonadati</taxon>
        <taxon>Pseudomonadota</taxon>
        <taxon>Alphaproteobacteria</taxon>
        <taxon>Hyphomicrobiales</taxon>
        <taxon>Nitrobacteraceae</taxon>
        <taxon>Bradyrhizobium</taxon>
    </lineage>
</organism>
<evidence type="ECO:0000256" key="1">
    <source>
        <dbReference type="ARBA" id="ARBA00005417"/>
    </source>
</evidence>
<dbReference type="InterPro" id="IPR027417">
    <property type="entry name" value="P-loop_NTPase"/>
</dbReference>
<evidence type="ECO:0000256" key="6">
    <source>
        <dbReference type="ARBA" id="ARBA00023027"/>
    </source>
</evidence>
<dbReference type="InterPro" id="IPR016161">
    <property type="entry name" value="Ald_DH/histidinol_DH"/>
</dbReference>
<dbReference type="CDD" id="cd03224">
    <property type="entry name" value="ABC_TM1139_LivF_branched"/>
    <property type="match status" value="1"/>
</dbReference>
<keyword evidence="6" id="KW-0520">NAD</keyword>
<reference evidence="11 12" key="1">
    <citation type="submission" date="2018-06" db="EMBL/GenBank/DDBJ databases">
        <title>Comparative genomics of Bradyrhizobium nodulating Arachidis hypogaea.</title>
        <authorList>
            <person name="Li Y."/>
        </authorList>
    </citation>
    <scope>NUCLEOTIDE SEQUENCE [LARGE SCALE GENOMIC DNA]</scope>
    <source>
        <strain evidence="11 12">CCBAU 051107</strain>
    </source>
</reference>
<evidence type="ECO:0000256" key="2">
    <source>
        <dbReference type="ARBA" id="ARBA00009986"/>
    </source>
</evidence>
<keyword evidence="4 11" id="KW-0067">ATP-binding</keyword>
<dbReference type="PROSITE" id="PS50893">
    <property type="entry name" value="ABC_TRANSPORTER_2"/>
    <property type="match status" value="1"/>
</dbReference>
<comment type="function">
    <text evidence="7">Involved in beta-(1--&gt;2)glucan export. Transmembrane domains (TMD) form a pore in the inner membrane and the ATP-binding domain (NBD) is responsible for energy generation.</text>
</comment>
<dbReference type="Gene3D" id="3.40.309.10">
    <property type="entry name" value="Aldehyde Dehydrogenase, Chain A, domain 2"/>
    <property type="match status" value="1"/>
</dbReference>
<feature type="domain" description="ABC transporter" evidence="10">
    <location>
        <begin position="2"/>
        <end position="235"/>
    </location>
</feature>
<comment type="similarity">
    <text evidence="1">Belongs to the ABC transporter superfamily.</text>
</comment>
<dbReference type="FunFam" id="3.40.309.10:FF:000010">
    <property type="entry name" value="Gamma-aminobutyraldehyde dehydrogenase"/>
    <property type="match status" value="1"/>
</dbReference>
<dbReference type="InterPro" id="IPR029510">
    <property type="entry name" value="Ald_DH_CS_GLU"/>
</dbReference>
<evidence type="ECO:0000256" key="5">
    <source>
        <dbReference type="ARBA" id="ARBA00023002"/>
    </source>
</evidence>
<dbReference type="SUPFAM" id="SSF53720">
    <property type="entry name" value="ALDH-like"/>
    <property type="match status" value="1"/>
</dbReference>
<dbReference type="GO" id="GO:0016620">
    <property type="term" value="F:oxidoreductase activity, acting on the aldehyde or oxo group of donors, NAD or NADP as acceptor"/>
    <property type="evidence" value="ECO:0007669"/>
    <property type="project" value="InterPro"/>
</dbReference>
<dbReference type="Pfam" id="PF00171">
    <property type="entry name" value="Aldedh"/>
    <property type="match status" value="1"/>
</dbReference>
<dbReference type="Pfam" id="PF00005">
    <property type="entry name" value="ABC_tran"/>
    <property type="match status" value="1"/>
</dbReference>
<proteinExistence type="inferred from homology"/>
<dbReference type="Proteomes" id="UP000594015">
    <property type="component" value="Chromosome"/>
</dbReference>
<dbReference type="CDD" id="cd07105">
    <property type="entry name" value="ALDH_SaliADH"/>
    <property type="match status" value="1"/>
</dbReference>
<evidence type="ECO:0000256" key="3">
    <source>
        <dbReference type="ARBA" id="ARBA00022741"/>
    </source>
</evidence>
<evidence type="ECO:0000256" key="9">
    <source>
        <dbReference type="RuleBase" id="RU003345"/>
    </source>
</evidence>
<dbReference type="EMBL" id="CP030050">
    <property type="protein sequence ID" value="QOZ69269.1"/>
    <property type="molecule type" value="Genomic_DNA"/>
</dbReference>
<sequence>MLEVAALSHFYGKHQALAEIALGIKQGEIVAILGANGAGKSTLLKSIAGLVRPAPGARIAFEGQSIGELPPHLIVERGIALVPEGRGVFGDLSVAENLQLGAYPARARAGEANRLAKILQLFPRLAERMSQAVRTMSGGEQQMVAIGRALMSNPLLLLLDEPSLGLSPLLSREVFRALTQIRSSGVGVLLVEQNARASLDIADRVYLIESGRNAGSGPADAMKNDPEIQRAYLGKARAASPPPTSPSHSKESPMNAIDLLIGGKDQSASNQRTFQRHNPISGEVATIVAAASIDDAMRAADAAAAAFPAWSQLGPSERRKRLSAAADILARRAPEFTALMVAETGATAGWAGFNVHLAEGMLREAAAMTTQISGEVIPTDKPDNLAMAFRQPVGVVLGIAPWNAPVILGVRSVAMPLACGNTVVLKASEMSPGVHRLIGSCLTEAGLGDGVVNVVTNAPEDAQAVVEALIAHPAIRRVNFTGSTRVGRLIALACAKHLKRALLELGGKAPLVILDDADLDAAVNAAAFGAFMNQGQICMSTERIVVDDKVADAFIEKFAAKAKGLPFGDPRKGNVVLGSLVSGAACDRVRGLIDDAVAKGAVLAAGGHGSGTIMPATIVDHVTPAMRIYGEESFGPVVTVVRVSGVDEAVRVANDTEYGLSSAVFGRDIARALGVAKRIEAGICHVNAPTVHDEPQMPFGGTKASGYGRFGGKAAIDEFTELRWITVQTGPRHYPF</sequence>
<dbReference type="PANTHER" id="PTHR42986:SF1">
    <property type="entry name" value="BENZALDEHYDE DEHYDROGENASE YFMT"/>
    <property type="match status" value="1"/>
</dbReference>
<dbReference type="Gene3D" id="3.40.50.300">
    <property type="entry name" value="P-loop containing nucleotide triphosphate hydrolases"/>
    <property type="match status" value="1"/>
</dbReference>
<dbReference type="InterPro" id="IPR016162">
    <property type="entry name" value="Ald_DH_N"/>
</dbReference>
<evidence type="ECO:0000313" key="12">
    <source>
        <dbReference type="Proteomes" id="UP000594015"/>
    </source>
</evidence>
<dbReference type="AlphaFoldDB" id="A0AAE7NNN8"/>
<feature type="active site" evidence="8">
    <location>
        <position position="504"/>
    </location>
</feature>
<comment type="similarity">
    <text evidence="2 9">Belongs to the aldehyde dehydrogenase family.</text>
</comment>
<dbReference type="KEGG" id="barh:WN72_25325"/>
<dbReference type="PANTHER" id="PTHR42986">
    <property type="entry name" value="BENZALDEHYDE DEHYDROGENASE YFMT"/>
    <property type="match status" value="1"/>
</dbReference>
<accession>A0AAE7NNN8</accession>
<dbReference type="PROSITE" id="PS00687">
    <property type="entry name" value="ALDEHYDE_DEHYDR_GLU"/>
    <property type="match status" value="1"/>
</dbReference>
<dbReference type="InterPro" id="IPR016163">
    <property type="entry name" value="Ald_DH_C"/>
</dbReference>
<dbReference type="SMART" id="SM00382">
    <property type="entry name" value="AAA"/>
    <property type="match status" value="1"/>
</dbReference>
<evidence type="ECO:0000256" key="4">
    <source>
        <dbReference type="ARBA" id="ARBA00022840"/>
    </source>
</evidence>
<dbReference type="Gene3D" id="3.40.605.10">
    <property type="entry name" value="Aldehyde Dehydrogenase, Chain A, domain 1"/>
    <property type="match status" value="1"/>
</dbReference>
<dbReference type="GO" id="GO:0016887">
    <property type="term" value="F:ATP hydrolysis activity"/>
    <property type="evidence" value="ECO:0007669"/>
    <property type="project" value="InterPro"/>
</dbReference>
<evidence type="ECO:0000313" key="11">
    <source>
        <dbReference type="EMBL" id="QOZ69269.1"/>
    </source>
</evidence>
<evidence type="ECO:0000259" key="10">
    <source>
        <dbReference type="PROSITE" id="PS50893"/>
    </source>
</evidence>
<keyword evidence="5 9" id="KW-0560">Oxidoreductase</keyword>
<gene>
    <name evidence="11" type="ORF">WN72_25325</name>
</gene>
<protein>
    <submittedName>
        <fullName evidence="11">ATP-binding cassette domain-containing protein</fullName>
    </submittedName>
</protein>
<dbReference type="InterPro" id="IPR015590">
    <property type="entry name" value="Aldehyde_DH_dom"/>
</dbReference>
<evidence type="ECO:0000256" key="7">
    <source>
        <dbReference type="ARBA" id="ARBA00024722"/>
    </source>
</evidence>
<dbReference type="InterPro" id="IPR017871">
    <property type="entry name" value="ABC_transporter-like_CS"/>
</dbReference>
<dbReference type="PROSITE" id="PS00211">
    <property type="entry name" value="ABC_TRANSPORTER_1"/>
    <property type="match status" value="1"/>
</dbReference>
<keyword evidence="3" id="KW-0547">Nucleotide-binding</keyword>
<evidence type="ECO:0000256" key="8">
    <source>
        <dbReference type="PROSITE-ProRule" id="PRU10007"/>
    </source>
</evidence>
<dbReference type="InterPro" id="IPR003593">
    <property type="entry name" value="AAA+_ATPase"/>
</dbReference>
<dbReference type="InterPro" id="IPR003439">
    <property type="entry name" value="ABC_transporter-like_ATP-bd"/>
</dbReference>